<dbReference type="PROSITE" id="PS50109">
    <property type="entry name" value="HIS_KIN"/>
    <property type="match status" value="1"/>
</dbReference>
<evidence type="ECO:0000256" key="1">
    <source>
        <dbReference type="ARBA" id="ARBA00000085"/>
    </source>
</evidence>
<dbReference type="KEGG" id="anr:Ana3638_08825"/>
<evidence type="ECO:0000256" key="9">
    <source>
        <dbReference type="ARBA" id="ARBA00022989"/>
    </source>
</evidence>
<gene>
    <name evidence="15" type="ORF">Ana3638_08825</name>
</gene>
<comment type="catalytic activity">
    <reaction evidence="1">
        <text>ATP + protein L-histidine = ADP + protein N-phospho-L-histidine.</text>
        <dbReference type="EC" id="2.7.13.3"/>
    </reaction>
</comment>
<sequence length="926" mass="105152">MKKESKKNVLLHHFKSIRLTILFSFSALIVFSLLIFLLISLNYTEDTVLENSIDNTTQLIKQVNADIDSYINYMENISSLVTNNDNVKDYLFDDNLSNDQKSLFITAILDQFNTIMEARHDICNIAVISSNGRYIINDGTDMLNEFVSLFNLDWYRYAFLYPDKTALSSSHVQNVIKNNYKWVITLSKSIKNAKNNKESGVFFIDLNYNVISDMCENNSLGEKGYVFILDRDGNIIYHPQQQLLYSGLKTERVEQVLNNKTNYFVTDEGDESKLYTISTSKKTGWTIVGVVYESELMKNKTQTQILYIVVAFILLAAAMIISAFVSTRITRPIKKLKDSMKEVEKGHFDNANIEVTSENEIGSLSKSFNIMTAEIKKLMEENIYEQKQKRKSELKALQSQINPHFLYNTLDSIIWMAESNKNKEVVLMTSSLAKLLRQSISNENEVLKIEQEIGYIISYLTIQKMRYKDKLEYEIDVDKDIYQYEIVKLVLQPIVENAIYHGIKCKETMCLLRIRGYSAGNNIIIKVIDNGVGMSNEVLAHIFDEHKHNHKSNGVGVFNVQMRLQLYYGKNYGISYESFPGEGTTATITIPKGKVQGIIMKNYKILILIIVLSLCILVPGIYKIVKNSLGTEEPIKIIYIPKIIDDTNEFWSALIGGAEMAAKEFNVDLNVVAPDAEEDYERQNELIDWAIRQNPDAIALSPADYSETTAMAKEIVKNKIKLIFIDSTVNENVQDALVATDNYLAGKKMGEFMKTFVNKDTKIAIVGHVKTASTAIEREKGLRFGLGSDEKRIVDVVFCDSEFGKAYNLTMDLLKEYPDITMIAGLNEYSSVGAARAIKRLGLSGKVKVIGFDSSIEEIELLEEGVFQGIIIQKSFNMGYLGIEEAVKLVKGKKVEQNVDSGSQLITKDNMYTEENQKLLFPFWGE</sequence>
<keyword evidence="4" id="KW-1003">Cell membrane</keyword>
<dbReference type="SUPFAM" id="SSF55874">
    <property type="entry name" value="ATPase domain of HSP90 chaperone/DNA topoisomerase II/histidine kinase"/>
    <property type="match status" value="1"/>
</dbReference>
<dbReference type="Pfam" id="PF06580">
    <property type="entry name" value="His_kinase"/>
    <property type="match status" value="1"/>
</dbReference>
<dbReference type="PANTHER" id="PTHR42713">
    <property type="entry name" value="HISTIDINE KINASE-RELATED"/>
    <property type="match status" value="1"/>
</dbReference>
<feature type="transmembrane region" description="Helical" evidence="12">
    <location>
        <begin position="305"/>
        <end position="325"/>
    </location>
</feature>
<keyword evidence="10" id="KW-0902">Two-component regulatory system</keyword>
<keyword evidence="8" id="KW-0418">Kinase</keyword>
<dbReference type="CDD" id="cd12912">
    <property type="entry name" value="PDC2_MCP_like"/>
    <property type="match status" value="1"/>
</dbReference>
<dbReference type="SMART" id="SM00304">
    <property type="entry name" value="HAMP"/>
    <property type="match status" value="1"/>
</dbReference>
<evidence type="ECO:0000256" key="11">
    <source>
        <dbReference type="ARBA" id="ARBA00023136"/>
    </source>
</evidence>
<protein>
    <recommendedName>
        <fullName evidence="3">histidine kinase</fullName>
        <ecNumber evidence="3">2.7.13.3</ecNumber>
    </recommendedName>
</protein>
<proteinExistence type="predicted"/>
<dbReference type="Gene3D" id="3.30.450.20">
    <property type="entry name" value="PAS domain"/>
    <property type="match status" value="1"/>
</dbReference>
<evidence type="ECO:0000259" key="13">
    <source>
        <dbReference type="PROSITE" id="PS50109"/>
    </source>
</evidence>
<feature type="transmembrane region" description="Helical" evidence="12">
    <location>
        <begin position="21"/>
        <end position="43"/>
    </location>
</feature>
<evidence type="ECO:0000256" key="7">
    <source>
        <dbReference type="ARBA" id="ARBA00022692"/>
    </source>
</evidence>
<dbReference type="Proteomes" id="UP000464314">
    <property type="component" value="Chromosome"/>
</dbReference>
<keyword evidence="7 12" id="KW-0812">Transmembrane</keyword>
<dbReference type="EC" id="2.7.13.3" evidence="3"/>
<dbReference type="InterPro" id="IPR003660">
    <property type="entry name" value="HAMP_dom"/>
</dbReference>
<organism evidence="15 16">
    <name type="scientific">Anaerocolumna sedimenticola</name>
    <dbReference type="NCBI Taxonomy" id="2696063"/>
    <lineage>
        <taxon>Bacteria</taxon>
        <taxon>Bacillati</taxon>
        <taxon>Bacillota</taxon>
        <taxon>Clostridia</taxon>
        <taxon>Lachnospirales</taxon>
        <taxon>Lachnospiraceae</taxon>
        <taxon>Anaerocolumna</taxon>
    </lineage>
</organism>
<keyword evidence="5" id="KW-0597">Phosphoprotein</keyword>
<feature type="transmembrane region" description="Helical" evidence="12">
    <location>
        <begin position="603"/>
        <end position="622"/>
    </location>
</feature>
<name>A0A6P1TL32_9FIRM</name>
<dbReference type="InterPro" id="IPR051552">
    <property type="entry name" value="HptR"/>
</dbReference>
<reference evidence="15 16" key="1">
    <citation type="submission" date="2020-01" db="EMBL/GenBank/DDBJ databases">
        <title>Genome analysis of Anaerocolumna sp. CBA3638.</title>
        <authorList>
            <person name="Kim J."/>
            <person name="Roh S.W."/>
        </authorList>
    </citation>
    <scope>NUCLEOTIDE SEQUENCE [LARGE SCALE GENOMIC DNA]</scope>
    <source>
        <strain evidence="15 16">CBA3638</strain>
    </source>
</reference>
<accession>A0A6P1TL32</accession>
<comment type="subcellular location">
    <subcellularLocation>
        <location evidence="2">Cell membrane</location>
        <topology evidence="2">Multi-pass membrane protein</topology>
    </subcellularLocation>
</comment>
<dbReference type="CDD" id="cd06225">
    <property type="entry name" value="HAMP"/>
    <property type="match status" value="1"/>
</dbReference>
<dbReference type="InterPro" id="IPR005467">
    <property type="entry name" value="His_kinase_dom"/>
</dbReference>
<keyword evidence="11 12" id="KW-0472">Membrane</keyword>
<dbReference type="Pfam" id="PF00672">
    <property type="entry name" value="HAMP"/>
    <property type="match status" value="1"/>
</dbReference>
<dbReference type="Gene3D" id="6.10.340.10">
    <property type="match status" value="1"/>
</dbReference>
<dbReference type="Pfam" id="PF02518">
    <property type="entry name" value="HATPase_c"/>
    <property type="match status" value="1"/>
</dbReference>
<keyword evidence="6" id="KW-0808">Transferase</keyword>
<dbReference type="InterPro" id="IPR010559">
    <property type="entry name" value="Sig_transdc_His_kin_internal"/>
</dbReference>
<dbReference type="EMBL" id="CP048000">
    <property type="protein sequence ID" value="QHQ60859.1"/>
    <property type="molecule type" value="Genomic_DNA"/>
</dbReference>
<dbReference type="InterPro" id="IPR033479">
    <property type="entry name" value="dCache_1"/>
</dbReference>
<feature type="domain" description="HAMP" evidence="14">
    <location>
        <begin position="327"/>
        <end position="380"/>
    </location>
</feature>
<dbReference type="Gene3D" id="3.30.565.10">
    <property type="entry name" value="Histidine kinase-like ATPase, C-terminal domain"/>
    <property type="match status" value="1"/>
</dbReference>
<dbReference type="InterPro" id="IPR036890">
    <property type="entry name" value="HATPase_C_sf"/>
</dbReference>
<dbReference type="RefSeq" id="WP_161837689.1">
    <property type="nucleotide sequence ID" value="NZ_CP048000.1"/>
</dbReference>
<dbReference type="PRINTS" id="PR00344">
    <property type="entry name" value="BCTRLSENSOR"/>
</dbReference>
<evidence type="ECO:0000256" key="12">
    <source>
        <dbReference type="SAM" id="Phobius"/>
    </source>
</evidence>
<dbReference type="InterPro" id="IPR004358">
    <property type="entry name" value="Sig_transdc_His_kin-like_C"/>
</dbReference>
<dbReference type="AlphaFoldDB" id="A0A6P1TL32"/>
<evidence type="ECO:0000256" key="8">
    <source>
        <dbReference type="ARBA" id="ARBA00022777"/>
    </source>
</evidence>
<dbReference type="PANTHER" id="PTHR42713:SF2">
    <property type="entry name" value="TWO-COMPONENT SENSOR KINASE YESM"/>
    <property type="match status" value="1"/>
</dbReference>
<evidence type="ECO:0000256" key="3">
    <source>
        <dbReference type="ARBA" id="ARBA00012438"/>
    </source>
</evidence>
<keyword evidence="16" id="KW-1185">Reference proteome</keyword>
<evidence type="ECO:0000313" key="15">
    <source>
        <dbReference type="EMBL" id="QHQ60859.1"/>
    </source>
</evidence>
<dbReference type="CDD" id="cd20006">
    <property type="entry name" value="PBP1_ABC_sugar_binding-like"/>
    <property type="match status" value="1"/>
</dbReference>
<keyword evidence="9 12" id="KW-1133">Transmembrane helix</keyword>
<dbReference type="InterPro" id="IPR025997">
    <property type="entry name" value="SBP_2_dom"/>
</dbReference>
<evidence type="ECO:0000259" key="14">
    <source>
        <dbReference type="PROSITE" id="PS50885"/>
    </source>
</evidence>
<evidence type="ECO:0000313" key="16">
    <source>
        <dbReference type="Proteomes" id="UP000464314"/>
    </source>
</evidence>
<dbReference type="SMART" id="SM00387">
    <property type="entry name" value="HATPase_c"/>
    <property type="match status" value="1"/>
</dbReference>
<dbReference type="SUPFAM" id="SSF53822">
    <property type="entry name" value="Periplasmic binding protein-like I"/>
    <property type="match status" value="1"/>
</dbReference>
<evidence type="ECO:0000256" key="5">
    <source>
        <dbReference type="ARBA" id="ARBA00022553"/>
    </source>
</evidence>
<evidence type="ECO:0000256" key="4">
    <source>
        <dbReference type="ARBA" id="ARBA00022475"/>
    </source>
</evidence>
<evidence type="ECO:0000256" key="10">
    <source>
        <dbReference type="ARBA" id="ARBA00023012"/>
    </source>
</evidence>
<dbReference type="SUPFAM" id="SSF158472">
    <property type="entry name" value="HAMP domain-like"/>
    <property type="match status" value="1"/>
</dbReference>
<dbReference type="InterPro" id="IPR003594">
    <property type="entry name" value="HATPase_dom"/>
</dbReference>
<dbReference type="GO" id="GO:0005886">
    <property type="term" value="C:plasma membrane"/>
    <property type="evidence" value="ECO:0007669"/>
    <property type="project" value="UniProtKB-SubCell"/>
</dbReference>
<evidence type="ECO:0000256" key="2">
    <source>
        <dbReference type="ARBA" id="ARBA00004651"/>
    </source>
</evidence>
<dbReference type="InterPro" id="IPR028082">
    <property type="entry name" value="Peripla_BP_I"/>
</dbReference>
<dbReference type="Gene3D" id="3.40.50.2300">
    <property type="match status" value="2"/>
</dbReference>
<dbReference type="PROSITE" id="PS50885">
    <property type="entry name" value="HAMP"/>
    <property type="match status" value="1"/>
</dbReference>
<dbReference type="Pfam" id="PF02743">
    <property type="entry name" value="dCache_1"/>
    <property type="match status" value="1"/>
</dbReference>
<dbReference type="Pfam" id="PF13407">
    <property type="entry name" value="Peripla_BP_4"/>
    <property type="match status" value="1"/>
</dbReference>
<evidence type="ECO:0000256" key="6">
    <source>
        <dbReference type="ARBA" id="ARBA00022679"/>
    </source>
</evidence>
<feature type="domain" description="Histidine kinase" evidence="13">
    <location>
        <begin position="401"/>
        <end position="594"/>
    </location>
</feature>
<dbReference type="GO" id="GO:0000155">
    <property type="term" value="F:phosphorelay sensor kinase activity"/>
    <property type="evidence" value="ECO:0007669"/>
    <property type="project" value="InterPro"/>
</dbReference>